<dbReference type="EMBL" id="VUOA01000018">
    <property type="protein sequence ID" value="KAA2237731.1"/>
    <property type="molecule type" value="Genomic_DNA"/>
</dbReference>
<reference evidence="3 4" key="1">
    <citation type="submission" date="2019-09" db="EMBL/GenBank/DDBJ databases">
        <title>Salinarimonas rosea gen. nov., sp. nov., a new member of the a-2 subgroup of the Proteobacteria.</title>
        <authorList>
            <person name="Liu J."/>
        </authorList>
    </citation>
    <scope>NUCLEOTIDE SEQUENCE [LARGE SCALE GENOMIC DNA]</scope>
    <source>
        <strain evidence="3 4">BN140002</strain>
    </source>
</reference>
<evidence type="ECO:0000313" key="4">
    <source>
        <dbReference type="Proteomes" id="UP000323142"/>
    </source>
</evidence>
<keyword evidence="2" id="KW-0732">Signal</keyword>
<feature type="signal peptide" evidence="2">
    <location>
        <begin position="1"/>
        <end position="18"/>
    </location>
</feature>
<evidence type="ECO:0000313" key="3">
    <source>
        <dbReference type="EMBL" id="KAA2237731.1"/>
    </source>
</evidence>
<feature type="compositionally biased region" description="Basic and acidic residues" evidence="1">
    <location>
        <begin position="62"/>
        <end position="79"/>
    </location>
</feature>
<proteinExistence type="predicted"/>
<sequence length="79" mass="8306">MRLALILAASVIGTAAFAQDTTIIKRDSAPSSTTVIEKRDTPTVVEKRSVETTGSVGCSTTTERKSDALGDTTTKKTDC</sequence>
<dbReference type="AlphaFoldDB" id="A0A5B2VF37"/>
<accession>A0A5B2VF37</accession>
<organism evidence="3 4">
    <name type="scientific">Salinarimonas soli</name>
    <dbReference type="NCBI Taxonomy" id="1638099"/>
    <lineage>
        <taxon>Bacteria</taxon>
        <taxon>Pseudomonadati</taxon>
        <taxon>Pseudomonadota</taxon>
        <taxon>Alphaproteobacteria</taxon>
        <taxon>Hyphomicrobiales</taxon>
        <taxon>Salinarimonadaceae</taxon>
        <taxon>Salinarimonas</taxon>
    </lineage>
</organism>
<protein>
    <submittedName>
        <fullName evidence="3">Uncharacterized protein</fullName>
    </submittedName>
</protein>
<reference evidence="3 4" key="2">
    <citation type="submission" date="2019-09" db="EMBL/GenBank/DDBJ databases">
        <authorList>
            <person name="Jin C."/>
        </authorList>
    </citation>
    <scope>NUCLEOTIDE SEQUENCE [LARGE SCALE GENOMIC DNA]</scope>
    <source>
        <strain evidence="3 4">BN140002</strain>
    </source>
</reference>
<feature type="region of interest" description="Disordered" evidence="1">
    <location>
        <begin position="55"/>
        <end position="79"/>
    </location>
</feature>
<dbReference type="RefSeq" id="WP_149816695.1">
    <property type="nucleotide sequence ID" value="NZ_VUOA01000018.1"/>
</dbReference>
<dbReference type="Proteomes" id="UP000323142">
    <property type="component" value="Unassembled WGS sequence"/>
</dbReference>
<feature type="chain" id="PRO_5022987903" evidence="2">
    <location>
        <begin position="19"/>
        <end position="79"/>
    </location>
</feature>
<dbReference type="OrthoDB" id="7999448at2"/>
<evidence type="ECO:0000256" key="1">
    <source>
        <dbReference type="SAM" id="MobiDB-lite"/>
    </source>
</evidence>
<name>A0A5B2VF37_9HYPH</name>
<gene>
    <name evidence="3" type="ORF">F0L46_08625</name>
</gene>
<comment type="caution">
    <text evidence="3">The sequence shown here is derived from an EMBL/GenBank/DDBJ whole genome shotgun (WGS) entry which is preliminary data.</text>
</comment>
<keyword evidence="4" id="KW-1185">Reference proteome</keyword>
<evidence type="ECO:0000256" key="2">
    <source>
        <dbReference type="SAM" id="SignalP"/>
    </source>
</evidence>